<protein>
    <submittedName>
        <fullName evidence="4">Zinc finger, CCHC-type containing protein</fullName>
    </submittedName>
</protein>
<feature type="domain" description="CCHC-type" evidence="3">
    <location>
        <begin position="299"/>
        <end position="314"/>
    </location>
</feature>
<keyword evidence="5" id="KW-1185">Reference proteome</keyword>
<keyword evidence="1" id="KW-0863">Zinc-finger</keyword>
<organism evidence="4 5">
    <name type="scientific">Tanacetum coccineum</name>
    <dbReference type="NCBI Taxonomy" id="301880"/>
    <lineage>
        <taxon>Eukaryota</taxon>
        <taxon>Viridiplantae</taxon>
        <taxon>Streptophyta</taxon>
        <taxon>Embryophyta</taxon>
        <taxon>Tracheophyta</taxon>
        <taxon>Spermatophyta</taxon>
        <taxon>Magnoliopsida</taxon>
        <taxon>eudicotyledons</taxon>
        <taxon>Gunneridae</taxon>
        <taxon>Pentapetalae</taxon>
        <taxon>asterids</taxon>
        <taxon>campanulids</taxon>
        <taxon>Asterales</taxon>
        <taxon>Asteraceae</taxon>
        <taxon>Asteroideae</taxon>
        <taxon>Anthemideae</taxon>
        <taxon>Anthemidinae</taxon>
        <taxon>Tanacetum</taxon>
    </lineage>
</organism>
<dbReference type="PANTHER" id="PTHR46148">
    <property type="entry name" value="CHROMO DOMAIN-CONTAINING PROTEIN"/>
    <property type="match status" value="1"/>
</dbReference>
<sequence>MLKVSPRKGVIRFGKRGKLNPRYIRPFKILERIGPVAYKLELLEELSNVHNTFHVSNLKKCLSDESLVILMKELRLDDTTQTLWKTLELCIEKSTTETKSYSNRCKVILNSKRGQNLHAEPHKHPKNTSTCNATLQLIPTHHSSFHDSAKAEQELFETVKAFHACKQEEGKSISTYVLKMKAYLDQMERLGCPMPLVLGVNMILTSLSKDYDQFVQNYNMHVMGKTKPELHAMLKLTEMGIPKKTPAVLAIRQGQIQKPKSQARGKGKQRGKGKSKLVYDPKHKIPPPSKKEHPAKDTKCHHCYKTGHWKRNCPLYLAELKKNKASASGTSGLRGYRKLNKGALDLYVGNGNTAAVEAIGSFDLILPS</sequence>
<reference evidence="4" key="2">
    <citation type="submission" date="2022-01" db="EMBL/GenBank/DDBJ databases">
        <authorList>
            <person name="Yamashiro T."/>
            <person name="Shiraishi A."/>
            <person name="Satake H."/>
            <person name="Nakayama K."/>
        </authorList>
    </citation>
    <scope>NUCLEOTIDE SEQUENCE</scope>
</reference>
<dbReference type="Pfam" id="PF14223">
    <property type="entry name" value="Retrotran_gag_2"/>
    <property type="match status" value="1"/>
</dbReference>
<dbReference type="InterPro" id="IPR001878">
    <property type="entry name" value="Znf_CCHC"/>
</dbReference>
<keyword evidence="1" id="KW-0479">Metal-binding</keyword>
<evidence type="ECO:0000259" key="3">
    <source>
        <dbReference type="PROSITE" id="PS50158"/>
    </source>
</evidence>
<accession>A0ABQ5ATD4</accession>
<evidence type="ECO:0000313" key="4">
    <source>
        <dbReference type="EMBL" id="GJT05618.1"/>
    </source>
</evidence>
<proteinExistence type="predicted"/>
<keyword evidence="1" id="KW-0862">Zinc</keyword>
<evidence type="ECO:0000313" key="5">
    <source>
        <dbReference type="Proteomes" id="UP001151760"/>
    </source>
</evidence>
<dbReference type="Pfam" id="PF24626">
    <property type="entry name" value="SH3_Tf2-1"/>
    <property type="match status" value="1"/>
</dbReference>
<evidence type="ECO:0000256" key="2">
    <source>
        <dbReference type="SAM" id="MobiDB-lite"/>
    </source>
</evidence>
<feature type="region of interest" description="Disordered" evidence="2">
    <location>
        <begin position="253"/>
        <end position="297"/>
    </location>
</feature>
<dbReference type="InterPro" id="IPR036875">
    <property type="entry name" value="Znf_CCHC_sf"/>
</dbReference>
<gene>
    <name evidence="4" type="ORF">Tco_0840080</name>
</gene>
<feature type="compositionally biased region" description="Basic and acidic residues" evidence="2">
    <location>
        <begin position="277"/>
        <end position="297"/>
    </location>
</feature>
<dbReference type="Gene3D" id="4.10.60.10">
    <property type="entry name" value="Zinc finger, CCHC-type"/>
    <property type="match status" value="1"/>
</dbReference>
<name>A0ABQ5ATD4_9ASTR</name>
<dbReference type="SUPFAM" id="SSF57756">
    <property type="entry name" value="Retrovirus zinc finger-like domains"/>
    <property type="match status" value="1"/>
</dbReference>
<dbReference type="PANTHER" id="PTHR46148:SF59">
    <property type="entry name" value="NUCLEOTIDYLTRANSFERASE, RIBONUCLEASE H"/>
    <property type="match status" value="1"/>
</dbReference>
<comment type="caution">
    <text evidence="4">The sequence shown here is derived from an EMBL/GenBank/DDBJ whole genome shotgun (WGS) entry which is preliminary data.</text>
</comment>
<dbReference type="InterPro" id="IPR056924">
    <property type="entry name" value="SH3_Tf2-1"/>
</dbReference>
<feature type="compositionally biased region" description="Basic residues" evidence="2">
    <location>
        <begin position="261"/>
        <end position="275"/>
    </location>
</feature>
<dbReference type="Proteomes" id="UP001151760">
    <property type="component" value="Unassembled WGS sequence"/>
</dbReference>
<evidence type="ECO:0000256" key="1">
    <source>
        <dbReference type="PROSITE-ProRule" id="PRU00047"/>
    </source>
</evidence>
<dbReference type="EMBL" id="BQNB010012602">
    <property type="protein sequence ID" value="GJT05618.1"/>
    <property type="molecule type" value="Genomic_DNA"/>
</dbReference>
<dbReference type="PROSITE" id="PS50158">
    <property type="entry name" value="ZF_CCHC"/>
    <property type="match status" value="1"/>
</dbReference>
<reference evidence="4" key="1">
    <citation type="journal article" date="2022" name="Int. J. Mol. Sci.">
        <title>Draft Genome of Tanacetum Coccineum: Genomic Comparison of Closely Related Tanacetum-Family Plants.</title>
        <authorList>
            <person name="Yamashiro T."/>
            <person name="Shiraishi A."/>
            <person name="Nakayama K."/>
            <person name="Satake H."/>
        </authorList>
    </citation>
    <scope>NUCLEOTIDE SEQUENCE</scope>
</reference>